<evidence type="ECO:0000313" key="6">
    <source>
        <dbReference type="Proteomes" id="UP001595693"/>
    </source>
</evidence>
<dbReference type="Proteomes" id="UP001595693">
    <property type="component" value="Unassembled WGS sequence"/>
</dbReference>
<dbReference type="Pfam" id="PF07690">
    <property type="entry name" value="MFS_1"/>
    <property type="match status" value="1"/>
</dbReference>
<evidence type="ECO:0000256" key="3">
    <source>
        <dbReference type="ARBA" id="ARBA00023136"/>
    </source>
</evidence>
<feature type="transmembrane region" description="Helical" evidence="4">
    <location>
        <begin position="269"/>
        <end position="287"/>
    </location>
</feature>
<dbReference type="Gene3D" id="1.20.1250.20">
    <property type="entry name" value="MFS general substrate transporter like domains"/>
    <property type="match status" value="2"/>
</dbReference>
<reference evidence="6" key="1">
    <citation type="journal article" date="2019" name="Int. J. Syst. Evol. Microbiol.">
        <title>The Global Catalogue of Microorganisms (GCM) 10K type strain sequencing project: providing services to taxonomists for standard genome sequencing and annotation.</title>
        <authorList>
            <consortium name="The Broad Institute Genomics Platform"/>
            <consortium name="The Broad Institute Genome Sequencing Center for Infectious Disease"/>
            <person name="Wu L."/>
            <person name="Ma J."/>
        </authorList>
    </citation>
    <scope>NUCLEOTIDE SEQUENCE [LARGE SCALE GENOMIC DNA]</scope>
    <source>
        <strain evidence="6">CCUG 2113</strain>
    </source>
</reference>
<keyword evidence="1 4" id="KW-0812">Transmembrane</keyword>
<gene>
    <name evidence="5" type="ORF">ACFOW3_28635</name>
</gene>
<name>A0ABV8DK35_9BURK</name>
<dbReference type="InterPro" id="IPR036259">
    <property type="entry name" value="MFS_trans_sf"/>
</dbReference>
<protein>
    <submittedName>
        <fullName evidence="5">MFS transporter</fullName>
    </submittedName>
</protein>
<dbReference type="RefSeq" id="WP_370541935.1">
    <property type="nucleotide sequence ID" value="NZ_JAMXAX010000048.1"/>
</dbReference>
<feature type="transmembrane region" description="Helical" evidence="4">
    <location>
        <begin position="146"/>
        <end position="165"/>
    </location>
</feature>
<proteinExistence type="predicted"/>
<feature type="transmembrane region" description="Helical" evidence="4">
    <location>
        <begin position="45"/>
        <end position="63"/>
    </location>
</feature>
<evidence type="ECO:0000256" key="1">
    <source>
        <dbReference type="ARBA" id="ARBA00022692"/>
    </source>
</evidence>
<feature type="transmembrane region" description="Helical" evidence="4">
    <location>
        <begin position="333"/>
        <end position="351"/>
    </location>
</feature>
<feature type="transmembrane region" description="Helical" evidence="4">
    <location>
        <begin position="84"/>
        <end position="106"/>
    </location>
</feature>
<keyword evidence="3 4" id="KW-0472">Membrane</keyword>
<feature type="transmembrane region" description="Helical" evidence="4">
    <location>
        <begin position="171"/>
        <end position="188"/>
    </location>
</feature>
<evidence type="ECO:0000256" key="4">
    <source>
        <dbReference type="SAM" id="Phobius"/>
    </source>
</evidence>
<feature type="transmembrane region" description="Helical" evidence="4">
    <location>
        <begin position="242"/>
        <end position="262"/>
    </location>
</feature>
<feature type="transmembrane region" description="Helical" evidence="4">
    <location>
        <begin position="209"/>
        <end position="230"/>
    </location>
</feature>
<feature type="transmembrane region" description="Helical" evidence="4">
    <location>
        <begin position="293"/>
        <end position="312"/>
    </location>
</feature>
<dbReference type="SUPFAM" id="SSF103473">
    <property type="entry name" value="MFS general substrate transporter"/>
    <property type="match status" value="1"/>
</dbReference>
<feature type="transmembrane region" description="Helical" evidence="4">
    <location>
        <begin position="112"/>
        <end position="134"/>
    </location>
</feature>
<keyword evidence="6" id="KW-1185">Reference proteome</keyword>
<sequence>MRAMPQPSANPSASDLHSRRAALALGLSLPGDTVLYLLLPMFAPAFGVTLFEAGILLAANRLVRIAGYGAVARFYARHGERLTCSLAVLAAAACALGYATLSGFIALLGLRLLWGLAFAALNLATQALATAEPLGAARRAGQSRAFAALGPMLALPAGGVCALWWEPRAIFFAFAAVALCALLATRHLPAQPHALPPPPKRWGRLPGRLDRFSFVEGLVLDGLFIIGLSYLGRDVLPGHPVVVAGMLLSVRYLAEIALSAVGGGLAERYGAEVLLVGFAVLTSLALVGFGLGWLWTSALAIVILRALLLPLLPPLVARRTPGPGRIQALATRSVWRDLGAGAGPVLAGVLLPIAPSAWVYGVAALLLSATAIACWAPRGDG</sequence>
<accession>A0ABV8DK35</accession>
<comment type="caution">
    <text evidence="5">The sequence shown here is derived from an EMBL/GenBank/DDBJ whole genome shotgun (WGS) entry which is preliminary data.</text>
</comment>
<dbReference type="InterPro" id="IPR011701">
    <property type="entry name" value="MFS"/>
</dbReference>
<evidence type="ECO:0000313" key="5">
    <source>
        <dbReference type="EMBL" id="MFC3938593.1"/>
    </source>
</evidence>
<evidence type="ECO:0000256" key="2">
    <source>
        <dbReference type="ARBA" id="ARBA00022989"/>
    </source>
</evidence>
<keyword evidence="2 4" id="KW-1133">Transmembrane helix</keyword>
<organism evidence="5 6">
    <name type="scientific">Acidovorax facilis</name>
    <dbReference type="NCBI Taxonomy" id="12917"/>
    <lineage>
        <taxon>Bacteria</taxon>
        <taxon>Pseudomonadati</taxon>
        <taxon>Pseudomonadota</taxon>
        <taxon>Betaproteobacteria</taxon>
        <taxon>Burkholderiales</taxon>
        <taxon>Comamonadaceae</taxon>
        <taxon>Acidovorax</taxon>
    </lineage>
</organism>
<dbReference type="EMBL" id="JBHSAJ010000183">
    <property type="protein sequence ID" value="MFC3938593.1"/>
    <property type="molecule type" value="Genomic_DNA"/>
</dbReference>